<keyword evidence="8" id="KW-0472">Membrane</keyword>
<dbReference type="GO" id="GO:0005524">
    <property type="term" value="F:ATP binding"/>
    <property type="evidence" value="ECO:0007669"/>
    <property type="project" value="UniProtKB-KW"/>
</dbReference>
<dbReference type="GO" id="GO:0016887">
    <property type="term" value="F:ATP hydrolysis activity"/>
    <property type="evidence" value="ECO:0007669"/>
    <property type="project" value="InterPro"/>
</dbReference>
<gene>
    <name evidence="10" type="primary">cysA</name>
    <name evidence="10" type="ordered locus">VC0395_A0068</name>
</gene>
<sequence length="376" mass="42171">MSIRLDNISKHFGQFQALAPLSLKIEDGEMIGLLGPSGSGKTTLLRIIAGLEGADSGTIHFRNRDVTNVHVRDRRVGFVFQNYALFRHMTVADNVAFGLQVMERAQRPNPAEIQKRVKQLLEIVQLGHLAHRYPEQLSGGQKQRIALARALATQPEVLLLDEPFGALDAKVRKELRRWLRSLHDELGFTSVFVTHDQDEALELSDRVVVMSNGRIEQIDSPVELYAQPNSRFVFDFFGNVNQFVGEWQNGQWVNGSAFIQPPESDATRQSGLLYVRSHELALSDKENSQASLPFEVVSINPVGAEVRVELAPVGWQSQELWEAKLSHRSLSEKRLSRGDQVFATPQVGYFFASEGQSSPSVLRWPFLAPGSLMFEI</sequence>
<evidence type="ECO:0000259" key="9">
    <source>
        <dbReference type="PROSITE" id="PS50893"/>
    </source>
</evidence>
<evidence type="ECO:0000256" key="8">
    <source>
        <dbReference type="ARBA" id="ARBA00023136"/>
    </source>
</evidence>
<dbReference type="SUPFAM" id="SSF50331">
    <property type="entry name" value="MOP-like"/>
    <property type="match status" value="1"/>
</dbReference>
<name>A0A0H3ALE0_VIBC3</name>
<dbReference type="PROSITE" id="PS00211">
    <property type="entry name" value="ABC_TRANSPORTER_1"/>
    <property type="match status" value="1"/>
</dbReference>
<reference evidence="10 11" key="1">
    <citation type="submission" date="2007-03" db="EMBL/GenBank/DDBJ databases">
        <authorList>
            <person name="Heidelberg J."/>
        </authorList>
    </citation>
    <scope>NUCLEOTIDE SEQUENCE [LARGE SCALE GENOMIC DNA]</scope>
    <source>
        <strain evidence="11">ATCC 39541 / Classical Ogawa 395 / O395</strain>
    </source>
</reference>
<dbReference type="PANTHER" id="PTHR42781">
    <property type="entry name" value="SPERMIDINE/PUTRESCINE IMPORT ATP-BINDING PROTEIN POTA"/>
    <property type="match status" value="1"/>
</dbReference>
<evidence type="ECO:0000313" key="10">
    <source>
        <dbReference type="EMBL" id="ABQ21085.1"/>
    </source>
</evidence>
<evidence type="ECO:0000313" key="11">
    <source>
        <dbReference type="Proteomes" id="UP000000249"/>
    </source>
</evidence>
<feature type="domain" description="ABC transporter" evidence="9">
    <location>
        <begin position="3"/>
        <end position="237"/>
    </location>
</feature>
<dbReference type="KEGG" id="vcr:VC395_0558"/>
<dbReference type="InterPro" id="IPR003439">
    <property type="entry name" value="ABC_transporter-like_ATP-bd"/>
</dbReference>
<keyword evidence="7" id="KW-0764">Sulfate transport</keyword>
<evidence type="ECO:0000256" key="4">
    <source>
        <dbReference type="ARBA" id="ARBA00022741"/>
    </source>
</evidence>
<keyword evidence="5 10" id="KW-0067">ATP-binding</keyword>
<dbReference type="OrthoDB" id="9802264at2"/>
<keyword evidence="3" id="KW-0997">Cell inner membrane</keyword>
<dbReference type="InterPro" id="IPR003593">
    <property type="entry name" value="AAA+_ATPase"/>
</dbReference>
<keyword evidence="1" id="KW-0813">Transport</keyword>
<dbReference type="InterPro" id="IPR027417">
    <property type="entry name" value="P-loop_NTPase"/>
</dbReference>
<dbReference type="GO" id="GO:0015419">
    <property type="term" value="F:ABC-type sulfate transporter activity"/>
    <property type="evidence" value="ECO:0007669"/>
    <property type="project" value="InterPro"/>
</dbReference>
<evidence type="ECO:0000256" key="1">
    <source>
        <dbReference type="ARBA" id="ARBA00022448"/>
    </source>
</evidence>
<organism evidence="10 11">
    <name type="scientific">Vibrio cholerae serotype O1 (strain ATCC 39541 / Classical Ogawa 395 / O395)</name>
    <dbReference type="NCBI Taxonomy" id="345073"/>
    <lineage>
        <taxon>Bacteria</taxon>
        <taxon>Pseudomonadati</taxon>
        <taxon>Pseudomonadota</taxon>
        <taxon>Gammaproteobacteria</taxon>
        <taxon>Vibrionales</taxon>
        <taxon>Vibrionaceae</taxon>
        <taxon>Vibrio</taxon>
    </lineage>
</organism>
<dbReference type="NCBIfam" id="TIGR00968">
    <property type="entry name" value="3a0106s01"/>
    <property type="match status" value="1"/>
</dbReference>
<dbReference type="InterPro" id="IPR050093">
    <property type="entry name" value="ABC_SmlMolc_Importer"/>
</dbReference>
<dbReference type="Pfam" id="PF12857">
    <property type="entry name" value="TOBE_3"/>
    <property type="match status" value="1"/>
</dbReference>
<dbReference type="KEGG" id="vco:VC0395_A0068"/>
<dbReference type="Pfam" id="PF00005">
    <property type="entry name" value="ABC_tran"/>
    <property type="match status" value="1"/>
</dbReference>
<keyword evidence="2" id="KW-1003">Cell membrane</keyword>
<dbReference type="InterPro" id="IPR008995">
    <property type="entry name" value="Mo/tungstate-bd_C_term_dom"/>
</dbReference>
<evidence type="ECO:0000256" key="2">
    <source>
        <dbReference type="ARBA" id="ARBA00022475"/>
    </source>
</evidence>
<accession>A0A0H3ALE0</accession>
<dbReference type="InterPro" id="IPR005666">
    <property type="entry name" value="Sulph_transpt1"/>
</dbReference>
<dbReference type="Proteomes" id="UP000000249">
    <property type="component" value="Chromosome 1"/>
</dbReference>
<keyword evidence="6" id="KW-1278">Translocase</keyword>
<dbReference type="SMART" id="SM00382">
    <property type="entry name" value="AAA"/>
    <property type="match status" value="1"/>
</dbReference>
<dbReference type="AlphaFoldDB" id="A0A0H3ALE0"/>
<dbReference type="InterPro" id="IPR024765">
    <property type="entry name" value="TOBE-like"/>
</dbReference>
<dbReference type="Gene3D" id="3.40.50.300">
    <property type="entry name" value="P-loop containing nucleotide triphosphate hydrolases"/>
    <property type="match status" value="1"/>
</dbReference>
<keyword evidence="4" id="KW-0547">Nucleotide-binding</keyword>
<evidence type="ECO:0000256" key="6">
    <source>
        <dbReference type="ARBA" id="ARBA00022967"/>
    </source>
</evidence>
<dbReference type="RefSeq" id="WP_000027778.1">
    <property type="nucleotide sequence ID" value="NC_009457.1"/>
</dbReference>
<proteinExistence type="predicted"/>
<evidence type="ECO:0000256" key="3">
    <source>
        <dbReference type="ARBA" id="ARBA00022519"/>
    </source>
</evidence>
<protein>
    <submittedName>
        <fullName evidence="10">Sulfate ABC transporter, ATP-binding protein</fullName>
    </submittedName>
</protein>
<dbReference type="SUPFAM" id="SSF52540">
    <property type="entry name" value="P-loop containing nucleoside triphosphate hydrolases"/>
    <property type="match status" value="1"/>
</dbReference>
<dbReference type="FunFam" id="3.40.50.300:FF:002493">
    <property type="entry name" value="Sulfate/thiosulfate import ATP-binding protein CysA"/>
    <property type="match status" value="1"/>
</dbReference>
<evidence type="ECO:0000256" key="5">
    <source>
        <dbReference type="ARBA" id="ARBA00022840"/>
    </source>
</evidence>
<dbReference type="eggNOG" id="COG1118">
    <property type="taxonomic scope" value="Bacteria"/>
</dbReference>
<dbReference type="PATRIC" id="fig|345073.21.peg.547"/>
<dbReference type="InterPro" id="IPR017871">
    <property type="entry name" value="ABC_transporter-like_CS"/>
</dbReference>
<dbReference type="PROSITE" id="PS50893">
    <property type="entry name" value="ABC_TRANSPORTER_2"/>
    <property type="match status" value="1"/>
</dbReference>
<dbReference type="GO" id="GO:0043190">
    <property type="term" value="C:ATP-binding cassette (ABC) transporter complex"/>
    <property type="evidence" value="ECO:0007669"/>
    <property type="project" value="InterPro"/>
</dbReference>
<evidence type="ECO:0000256" key="7">
    <source>
        <dbReference type="ARBA" id="ARBA00023032"/>
    </source>
</evidence>
<dbReference type="EMBL" id="CP000627">
    <property type="protein sequence ID" value="ABQ21085.1"/>
    <property type="molecule type" value="Genomic_DNA"/>
</dbReference>
<dbReference type="PANTHER" id="PTHR42781:SF4">
    <property type="entry name" value="SPERMIDINE_PUTRESCINE IMPORT ATP-BINDING PROTEIN POTA"/>
    <property type="match status" value="1"/>
</dbReference>